<protein>
    <recommendedName>
        <fullName evidence="3">Expansin-like EG45 domain-containing protein</fullName>
    </recommendedName>
</protein>
<dbReference type="AlphaFoldDB" id="A0A1D1VXJ0"/>
<dbReference type="Proteomes" id="UP000186922">
    <property type="component" value="Unassembled WGS sequence"/>
</dbReference>
<dbReference type="InterPro" id="IPR036908">
    <property type="entry name" value="RlpA-like_sf"/>
</dbReference>
<dbReference type="STRING" id="947166.A0A1D1VXJ0"/>
<organism evidence="4 5">
    <name type="scientific">Ramazzottius varieornatus</name>
    <name type="common">Water bear</name>
    <name type="synonym">Tardigrade</name>
    <dbReference type="NCBI Taxonomy" id="947166"/>
    <lineage>
        <taxon>Eukaryota</taxon>
        <taxon>Metazoa</taxon>
        <taxon>Ecdysozoa</taxon>
        <taxon>Tardigrada</taxon>
        <taxon>Eutardigrada</taxon>
        <taxon>Parachela</taxon>
        <taxon>Hypsibioidea</taxon>
        <taxon>Ramazzottiidae</taxon>
        <taxon>Ramazzottius</taxon>
    </lineage>
</organism>
<dbReference type="PROSITE" id="PS50842">
    <property type="entry name" value="EXPANSIN_EG45"/>
    <property type="match status" value="1"/>
</dbReference>
<dbReference type="Pfam" id="PF03330">
    <property type="entry name" value="DPBB_1"/>
    <property type="match status" value="1"/>
</dbReference>
<dbReference type="OrthoDB" id="9983485at2759"/>
<dbReference type="InterPro" id="IPR051477">
    <property type="entry name" value="Expansin_CellWall"/>
</dbReference>
<dbReference type="EMBL" id="BDGG01000013">
    <property type="protein sequence ID" value="GAV06145.1"/>
    <property type="molecule type" value="Genomic_DNA"/>
</dbReference>
<evidence type="ECO:0000313" key="5">
    <source>
        <dbReference type="Proteomes" id="UP000186922"/>
    </source>
</evidence>
<dbReference type="InterPro" id="IPR007112">
    <property type="entry name" value="Expansin/allergen_DPBB_dom"/>
</dbReference>
<keyword evidence="5" id="KW-1185">Reference proteome</keyword>
<evidence type="ECO:0000313" key="4">
    <source>
        <dbReference type="EMBL" id="GAV06145.1"/>
    </source>
</evidence>
<gene>
    <name evidence="4" type="primary">RvY_16176-1</name>
    <name evidence="4" type="synonym">RvY_16176.1</name>
    <name evidence="4" type="ORF">RvY_16176</name>
</gene>
<name>A0A1D1VXJ0_RAMVA</name>
<evidence type="ECO:0000259" key="3">
    <source>
        <dbReference type="PROSITE" id="PS50842"/>
    </source>
</evidence>
<dbReference type="SUPFAM" id="SSF50685">
    <property type="entry name" value="Barwin-like endoglucanases"/>
    <property type="match status" value="1"/>
</dbReference>
<evidence type="ECO:0000256" key="2">
    <source>
        <dbReference type="SAM" id="SignalP"/>
    </source>
</evidence>
<comment type="caution">
    <text evidence="4">The sequence shown here is derived from an EMBL/GenBank/DDBJ whole genome shotgun (WGS) entry which is preliminary data.</text>
</comment>
<proteinExistence type="predicted"/>
<sequence>MSFLRVCLCFVASSMVFTGAHGSGKATYYNPSDGLGACGFLNSDSEKVAAVSPDTYDRYGKLPNPNDAPICRKCATVTSRKSGATVTVRIVDKCPGCQTKHIDLSPAAFKKLAPLHLGVIPVDWYLHDC</sequence>
<feature type="domain" description="Expansin-like EG45" evidence="3">
    <location>
        <begin position="1"/>
        <end position="129"/>
    </location>
</feature>
<dbReference type="Gene3D" id="2.40.40.10">
    <property type="entry name" value="RlpA-like domain"/>
    <property type="match status" value="1"/>
</dbReference>
<reference evidence="4 5" key="1">
    <citation type="journal article" date="2016" name="Nat. Commun.">
        <title>Extremotolerant tardigrade genome and improved radiotolerance of human cultured cells by tardigrade-unique protein.</title>
        <authorList>
            <person name="Hashimoto T."/>
            <person name="Horikawa D.D."/>
            <person name="Saito Y."/>
            <person name="Kuwahara H."/>
            <person name="Kozuka-Hata H."/>
            <person name="Shin-I T."/>
            <person name="Minakuchi Y."/>
            <person name="Ohishi K."/>
            <person name="Motoyama A."/>
            <person name="Aizu T."/>
            <person name="Enomoto A."/>
            <person name="Kondo K."/>
            <person name="Tanaka S."/>
            <person name="Hara Y."/>
            <person name="Koshikawa S."/>
            <person name="Sagara H."/>
            <person name="Miura T."/>
            <person name="Yokobori S."/>
            <person name="Miyagawa K."/>
            <person name="Suzuki Y."/>
            <person name="Kubo T."/>
            <person name="Oyama M."/>
            <person name="Kohara Y."/>
            <person name="Fujiyama A."/>
            <person name="Arakawa K."/>
            <person name="Katayama T."/>
            <person name="Toyoda A."/>
            <person name="Kunieda T."/>
        </authorList>
    </citation>
    <scope>NUCLEOTIDE SEQUENCE [LARGE SCALE GENOMIC DNA]</scope>
    <source>
        <strain evidence="4 5">YOKOZUNA-1</strain>
    </source>
</reference>
<dbReference type="InterPro" id="IPR009009">
    <property type="entry name" value="RlpA-like_DPBB"/>
</dbReference>
<feature type="chain" id="PRO_5008898960" description="Expansin-like EG45 domain-containing protein" evidence="2">
    <location>
        <begin position="23"/>
        <end position="129"/>
    </location>
</feature>
<evidence type="ECO:0000256" key="1">
    <source>
        <dbReference type="ARBA" id="ARBA00022729"/>
    </source>
</evidence>
<dbReference type="PANTHER" id="PTHR31836">
    <property type="match status" value="1"/>
</dbReference>
<accession>A0A1D1VXJ0</accession>
<dbReference type="PANTHER" id="PTHR31836:SF28">
    <property type="entry name" value="SRCR DOMAIN-CONTAINING PROTEIN-RELATED"/>
    <property type="match status" value="1"/>
</dbReference>
<feature type="signal peptide" evidence="2">
    <location>
        <begin position="1"/>
        <end position="22"/>
    </location>
</feature>
<dbReference type="CDD" id="cd22191">
    <property type="entry name" value="DPBB_RlpA_EXP_N-like"/>
    <property type="match status" value="1"/>
</dbReference>
<keyword evidence="1 2" id="KW-0732">Signal</keyword>